<evidence type="ECO:0000313" key="3">
    <source>
        <dbReference type="Proteomes" id="UP000199137"/>
    </source>
</evidence>
<protein>
    <submittedName>
        <fullName evidence="2">FMN reductase</fullName>
    </submittedName>
</protein>
<dbReference type="InterPro" id="IPR050712">
    <property type="entry name" value="NAD(P)H-dep_reductase"/>
</dbReference>
<dbReference type="STRING" id="112413.SAMN05421854_106105"/>
<dbReference type="PANTHER" id="PTHR30543">
    <property type="entry name" value="CHROMATE REDUCTASE"/>
    <property type="match status" value="1"/>
</dbReference>
<dbReference type="Pfam" id="PF03358">
    <property type="entry name" value="FMN_red"/>
    <property type="match status" value="1"/>
</dbReference>
<sequence>MHTVQEPTIVGVGGTVRPDSSSERALRAVLEDVRAHGARTELFTARDLGFAMYEPDLAHRCPSATAFLDAVRRADGVLISTPGYHGGLSGLLKNALDYLQDLAGDDRPYLHGRAVGCIVSAYGPQAGVTTLTSLRSTVHALRGWPTPLGVVVDSTAQPFAADGRVADRKLAAQLATVAEQVARFATAEIRTVA</sequence>
<feature type="domain" description="NADPH-dependent FMN reductase-like" evidence="1">
    <location>
        <begin position="8"/>
        <end position="153"/>
    </location>
</feature>
<dbReference type="GO" id="GO:0010181">
    <property type="term" value="F:FMN binding"/>
    <property type="evidence" value="ECO:0007669"/>
    <property type="project" value="TreeGrafter"/>
</dbReference>
<dbReference type="Gene3D" id="3.40.50.360">
    <property type="match status" value="1"/>
</dbReference>
<evidence type="ECO:0000259" key="1">
    <source>
        <dbReference type="Pfam" id="PF03358"/>
    </source>
</evidence>
<reference evidence="2 3" key="1">
    <citation type="submission" date="2016-10" db="EMBL/GenBank/DDBJ databases">
        <authorList>
            <person name="de Groot N.N."/>
        </authorList>
    </citation>
    <scope>NUCLEOTIDE SEQUENCE [LARGE SCALE GENOMIC DNA]</scope>
    <source>
        <strain evidence="2 3">DSM 44637</strain>
    </source>
</reference>
<proteinExistence type="predicted"/>
<name>A0A1I5RXF7_9PSEU</name>
<gene>
    <name evidence="2" type="ORF">SAMN05421854_106105</name>
</gene>
<dbReference type="RefSeq" id="WP_093574575.1">
    <property type="nucleotide sequence ID" value="NZ_FOWC01000006.1"/>
</dbReference>
<dbReference type="GO" id="GO:0005829">
    <property type="term" value="C:cytosol"/>
    <property type="evidence" value="ECO:0007669"/>
    <property type="project" value="TreeGrafter"/>
</dbReference>
<dbReference type="InterPro" id="IPR029039">
    <property type="entry name" value="Flavoprotein-like_sf"/>
</dbReference>
<dbReference type="GO" id="GO:0016491">
    <property type="term" value="F:oxidoreductase activity"/>
    <property type="evidence" value="ECO:0007669"/>
    <property type="project" value="InterPro"/>
</dbReference>
<dbReference type="AlphaFoldDB" id="A0A1I5RXF7"/>
<accession>A0A1I5RXF7</accession>
<dbReference type="EMBL" id="FOWC01000006">
    <property type="protein sequence ID" value="SFP63153.1"/>
    <property type="molecule type" value="Genomic_DNA"/>
</dbReference>
<dbReference type="SUPFAM" id="SSF52218">
    <property type="entry name" value="Flavoproteins"/>
    <property type="match status" value="1"/>
</dbReference>
<dbReference type="InterPro" id="IPR005025">
    <property type="entry name" value="FMN_Rdtase-like_dom"/>
</dbReference>
<evidence type="ECO:0000313" key="2">
    <source>
        <dbReference type="EMBL" id="SFP63153.1"/>
    </source>
</evidence>
<organism evidence="2 3">
    <name type="scientific">Amycolatopsis rubida</name>
    <dbReference type="NCBI Taxonomy" id="112413"/>
    <lineage>
        <taxon>Bacteria</taxon>
        <taxon>Bacillati</taxon>
        <taxon>Actinomycetota</taxon>
        <taxon>Actinomycetes</taxon>
        <taxon>Pseudonocardiales</taxon>
        <taxon>Pseudonocardiaceae</taxon>
        <taxon>Amycolatopsis</taxon>
    </lineage>
</organism>
<dbReference type="OrthoDB" id="9812295at2"/>
<dbReference type="Proteomes" id="UP000199137">
    <property type="component" value="Unassembled WGS sequence"/>
</dbReference>
<dbReference type="PANTHER" id="PTHR30543:SF21">
    <property type="entry name" value="NAD(P)H-DEPENDENT FMN REDUCTASE LOT6"/>
    <property type="match status" value="1"/>
</dbReference>